<dbReference type="Proteomes" id="UP000256952">
    <property type="component" value="Chromosome CBM2613_b"/>
</dbReference>
<comment type="caution">
    <text evidence="1">The sequence shown here is derived from an EMBL/GenBank/DDBJ whole genome shotgun (WGS) entry which is preliminary data.</text>
</comment>
<dbReference type="AlphaFoldDB" id="A0A976B3K3"/>
<protein>
    <submittedName>
        <fullName evidence="1">Uncharacterized protein</fullName>
    </submittedName>
</protein>
<sequence length="71" mass="7861">MKRKITDDVMAIQSRYREWVLDGGKDAARGEALLHELKISLAALFQVPGELTVLRQAKGSAGLELTVLRPE</sequence>
<dbReference type="EMBL" id="OFTH01000047">
    <property type="protein sequence ID" value="SOZ73178.1"/>
    <property type="molecule type" value="Genomic_DNA"/>
</dbReference>
<organism evidence="1 2">
    <name type="scientific">Cupriavidus taiwanensis</name>
    <dbReference type="NCBI Taxonomy" id="164546"/>
    <lineage>
        <taxon>Bacteria</taxon>
        <taxon>Pseudomonadati</taxon>
        <taxon>Pseudomonadota</taxon>
        <taxon>Betaproteobacteria</taxon>
        <taxon>Burkholderiales</taxon>
        <taxon>Burkholderiaceae</taxon>
        <taxon>Cupriavidus</taxon>
    </lineage>
</organism>
<accession>A0A976B3K3</accession>
<evidence type="ECO:0000313" key="1">
    <source>
        <dbReference type="EMBL" id="SOZ73178.1"/>
    </source>
</evidence>
<proteinExistence type="predicted"/>
<dbReference type="RefSeq" id="WP_116297588.1">
    <property type="nucleotide sequence ID" value="NZ_LT976968.1"/>
</dbReference>
<gene>
    <name evidence="1" type="ORF">CBM2613_B50284</name>
</gene>
<reference evidence="1 2" key="1">
    <citation type="submission" date="2018-01" db="EMBL/GenBank/DDBJ databases">
        <authorList>
            <person name="Clerissi C."/>
        </authorList>
    </citation>
    <scope>NUCLEOTIDE SEQUENCE [LARGE SCALE GENOMIC DNA]</scope>
    <source>
        <strain evidence="1">Cupriavidus taiwanensis STM 8556</strain>
    </source>
</reference>
<evidence type="ECO:0000313" key="2">
    <source>
        <dbReference type="Proteomes" id="UP000256952"/>
    </source>
</evidence>
<name>A0A976B3K3_9BURK</name>